<proteinExistence type="inferred from homology"/>
<comment type="catalytic activity">
    <reaction evidence="1">
        <text>1,6-anhydro-N-acetyl-beta-muramate + ATP + H2O = N-acetyl-D-muramate 6-phosphate + ADP + H(+)</text>
        <dbReference type="Rhea" id="RHEA:24952"/>
        <dbReference type="ChEBI" id="CHEBI:15377"/>
        <dbReference type="ChEBI" id="CHEBI:15378"/>
        <dbReference type="ChEBI" id="CHEBI:30616"/>
        <dbReference type="ChEBI" id="CHEBI:58690"/>
        <dbReference type="ChEBI" id="CHEBI:58722"/>
        <dbReference type="ChEBI" id="CHEBI:456216"/>
        <dbReference type="EC" id="2.7.1.170"/>
    </reaction>
</comment>
<keyword evidence="1" id="KW-0067">ATP-binding</keyword>
<dbReference type="SUPFAM" id="SSF53067">
    <property type="entry name" value="Actin-like ATPase domain"/>
    <property type="match status" value="1"/>
</dbReference>
<comment type="pathway">
    <text evidence="1">Amino-sugar metabolism; 1,6-anhydro-N-acetylmuramate degradation.</text>
</comment>
<dbReference type="CDD" id="cd24050">
    <property type="entry name" value="ASKHA_NBD_ANMK"/>
    <property type="match status" value="1"/>
</dbReference>
<dbReference type="GO" id="GO:0006040">
    <property type="term" value="P:amino sugar metabolic process"/>
    <property type="evidence" value="ECO:0007669"/>
    <property type="project" value="InterPro"/>
</dbReference>
<gene>
    <name evidence="1" type="primary">anmK</name>
    <name evidence="2" type="ORF">TQ39_07020</name>
</gene>
<evidence type="ECO:0000313" key="3">
    <source>
        <dbReference type="Proteomes" id="UP000032483"/>
    </source>
</evidence>
<dbReference type="HAMAP" id="MF_01270">
    <property type="entry name" value="AnhMurNAc_kinase"/>
    <property type="match status" value="1"/>
</dbReference>
<comment type="function">
    <text evidence="1">Catalyzes the specific phosphorylation of 1,6-anhydro-N-acetylmuramic acid (anhMurNAc) with the simultaneous cleavage of the 1,6-anhydro ring, generating MurNAc-6-P. Is required for the utilization of anhMurNAc either imported from the medium or derived from its own cell wall murein, and thus plays a role in cell wall recycling.</text>
</comment>
<dbReference type="Proteomes" id="UP000032483">
    <property type="component" value="Unassembled WGS sequence"/>
</dbReference>
<dbReference type="GO" id="GO:0005524">
    <property type="term" value="F:ATP binding"/>
    <property type="evidence" value="ECO:0007669"/>
    <property type="project" value="UniProtKB-UniRule"/>
</dbReference>
<evidence type="ECO:0000256" key="1">
    <source>
        <dbReference type="HAMAP-Rule" id="MF_01270"/>
    </source>
</evidence>
<dbReference type="UniPathway" id="UPA00343"/>
<accession>A0A0D8J098</accession>
<protein>
    <recommendedName>
        <fullName evidence="1">Anhydro-N-acetylmuramic acid kinase</fullName>
        <ecNumber evidence="1">2.7.1.170</ecNumber>
    </recommendedName>
    <alternativeName>
        <fullName evidence="1">AnhMurNAc kinase</fullName>
    </alternativeName>
</protein>
<keyword evidence="1" id="KW-0119">Carbohydrate metabolism</keyword>
<dbReference type="GO" id="GO:0016773">
    <property type="term" value="F:phosphotransferase activity, alcohol group as acceptor"/>
    <property type="evidence" value="ECO:0007669"/>
    <property type="project" value="UniProtKB-UniRule"/>
</dbReference>
<dbReference type="UniPathway" id="UPA00544"/>
<dbReference type="GO" id="GO:0097175">
    <property type="term" value="P:1,6-anhydro-N-acetyl-beta-muramic acid catabolic process"/>
    <property type="evidence" value="ECO:0007669"/>
    <property type="project" value="UniProtKB-UniRule"/>
</dbReference>
<organism evidence="2 3">
    <name type="scientific">Ruthenibacterium lactatiformans</name>
    <dbReference type="NCBI Taxonomy" id="1550024"/>
    <lineage>
        <taxon>Bacteria</taxon>
        <taxon>Bacillati</taxon>
        <taxon>Bacillota</taxon>
        <taxon>Clostridia</taxon>
        <taxon>Eubacteriales</taxon>
        <taxon>Oscillospiraceae</taxon>
        <taxon>Ruthenibacterium</taxon>
    </lineage>
</organism>
<dbReference type="GO" id="GO:0016301">
    <property type="term" value="F:kinase activity"/>
    <property type="evidence" value="ECO:0007669"/>
    <property type="project" value="UniProtKB-KW"/>
</dbReference>
<keyword evidence="3" id="KW-1185">Reference proteome</keyword>
<dbReference type="EMBL" id="JXXK01000007">
    <property type="protein sequence ID" value="KJF40380.1"/>
    <property type="molecule type" value="Genomic_DNA"/>
</dbReference>
<dbReference type="PANTHER" id="PTHR30605:SF0">
    <property type="entry name" value="ANHYDRO-N-ACETYLMURAMIC ACID KINASE"/>
    <property type="match status" value="1"/>
</dbReference>
<dbReference type="Pfam" id="PF03702">
    <property type="entry name" value="AnmK"/>
    <property type="match status" value="1"/>
</dbReference>
<sequence>MKRALFHDDASPRLAIGLMSGTSADGIDAALVEISGCSTDTRVRLLSFLTLPFSDAARARILRVAAGDFGGTEELCLLNFYLGELSADACEAVCAQAGVAPDKVSFVGSHGQTVFHAPDAREYLGRPVRGTLQTGEASVIAERLGCPVVSDFRVRDMAAGGLGAPLVPYTEYLLYRDAQRTVGLQNIGGIGNITVLPKGCSLNDVFAFDTGPGNMVMDALAARLTEGKARFDDGGRLAAQGTVNAGLLAWMMQDPYLSAPPPKTTGREVYGAAYVDALCAHARTLGVSLRDTLSTATRFTAECIREGVERFCSQRPERLIVGGGGSMNPVLLAHIADCLPGCQVLTNEQLGLDSSAKEAVAFAVLANEALYGCANNAPGATGAAHGVVMGKISL</sequence>
<dbReference type="GeneID" id="42856363"/>
<dbReference type="RefSeq" id="WP_050005014.1">
    <property type="nucleotide sequence ID" value="NZ_CAUEXJ010000012.1"/>
</dbReference>
<name>A0A0D8J098_9FIRM</name>
<dbReference type="PATRIC" id="fig|1550024.3.peg.1578"/>
<dbReference type="PANTHER" id="PTHR30605">
    <property type="entry name" value="ANHYDRO-N-ACETYLMURAMIC ACID KINASE"/>
    <property type="match status" value="1"/>
</dbReference>
<reference evidence="2" key="1">
    <citation type="submission" date="2015-02" db="EMBL/GenBank/DDBJ databases">
        <title>A novel member of the family Ruminococcaceae isolated from human feces.</title>
        <authorList>
            <person name="Shkoporov A.N."/>
            <person name="Chaplin A.V."/>
            <person name="Motuzova O.V."/>
            <person name="Kafarskaia L.I."/>
            <person name="Khokhlova E.V."/>
            <person name="Efimov B.A."/>
        </authorList>
    </citation>
    <scope>NUCLEOTIDE SEQUENCE [LARGE SCALE GENOMIC DNA]</scope>
    <source>
        <strain evidence="2">585-1</strain>
    </source>
</reference>
<dbReference type="GO" id="GO:0009254">
    <property type="term" value="P:peptidoglycan turnover"/>
    <property type="evidence" value="ECO:0007669"/>
    <property type="project" value="UniProtKB-UniRule"/>
</dbReference>
<keyword evidence="1 2" id="KW-0418">Kinase</keyword>
<dbReference type="Gene3D" id="3.30.420.40">
    <property type="match status" value="2"/>
</dbReference>
<dbReference type="InterPro" id="IPR005338">
    <property type="entry name" value="Anhydro_N_Ac-Mur_kinase"/>
</dbReference>
<keyword evidence="1" id="KW-0547">Nucleotide-binding</keyword>
<comment type="similarity">
    <text evidence="1">Belongs to the anhydro-N-acetylmuramic acid kinase family.</text>
</comment>
<comment type="pathway">
    <text evidence="1">Cell wall biogenesis; peptidoglycan recycling.</text>
</comment>
<dbReference type="NCBIfam" id="NF007148">
    <property type="entry name" value="PRK09585.3-2"/>
    <property type="match status" value="1"/>
</dbReference>
<dbReference type="EC" id="2.7.1.170" evidence="1"/>
<dbReference type="InterPro" id="IPR043129">
    <property type="entry name" value="ATPase_NBD"/>
</dbReference>
<feature type="binding site" evidence="1">
    <location>
        <begin position="21"/>
        <end position="28"/>
    </location>
    <ligand>
        <name>ATP</name>
        <dbReference type="ChEBI" id="CHEBI:30616"/>
    </ligand>
</feature>
<comment type="caution">
    <text evidence="2">The sequence shown here is derived from an EMBL/GenBank/DDBJ whole genome shotgun (WGS) entry which is preliminary data.</text>
</comment>
<dbReference type="AlphaFoldDB" id="A0A0D8J098"/>
<keyword evidence="1" id="KW-0808">Transferase</keyword>
<evidence type="ECO:0000313" key="2">
    <source>
        <dbReference type="EMBL" id="KJF40380.1"/>
    </source>
</evidence>